<reference evidence="2" key="1">
    <citation type="submission" date="2013-06" db="EMBL/GenBank/DDBJ databases">
        <authorList>
            <person name="Zhao Q."/>
        </authorList>
    </citation>
    <scope>NUCLEOTIDE SEQUENCE</scope>
    <source>
        <strain evidence="2">cv. W1943</strain>
    </source>
</reference>
<accession>A0A0E0Q3N5</accession>
<keyword evidence="2" id="KW-1185">Reference proteome</keyword>
<dbReference type="HOGENOM" id="CLU_2546599_0_0_1"/>
<evidence type="ECO:0000313" key="2">
    <source>
        <dbReference type="Proteomes" id="UP000008022"/>
    </source>
</evidence>
<evidence type="ECO:0000313" key="1">
    <source>
        <dbReference type="EnsemblPlants" id="ORUFI07G01800.5"/>
    </source>
</evidence>
<dbReference type="Proteomes" id="UP000008022">
    <property type="component" value="Unassembled WGS sequence"/>
</dbReference>
<dbReference type="AlphaFoldDB" id="A0A0E0Q3N5"/>
<name>A0A0E0Q3N5_ORYRU</name>
<dbReference type="Gramene" id="ORUFI07G01800.5">
    <property type="protein sequence ID" value="ORUFI07G01800.5"/>
    <property type="gene ID" value="ORUFI07G01800"/>
</dbReference>
<reference evidence="1" key="2">
    <citation type="submission" date="2015-06" db="UniProtKB">
        <authorList>
            <consortium name="EnsemblPlants"/>
        </authorList>
    </citation>
    <scope>IDENTIFICATION</scope>
</reference>
<protein>
    <submittedName>
        <fullName evidence="1">Uncharacterized protein</fullName>
    </submittedName>
</protein>
<proteinExistence type="predicted"/>
<dbReference type="EnsemblPlants" id="ORUFI07G01800.5">
    <property type="protein sequence ID" value="ORUFI07G01800.5"/>
    <property type="gene ID" value="ORUFI07G01800"/>
</dbReference>
<sequence length="83" mass="9437">MCREKQCRSIWAEPASMFELASFFQTDINCSDSSQTSIYIHHRINPITVTCTDLQLIKIHCTSTSKVSSSRQDVWCHCAQAIP</sequence>
<organism evidence="1 2">
    <name type="scientific">Oryza rufipogon</name>
    <name type="common">Brownbeard rice</name>
    <name type="synonym">Asian wild rice</name>
    <dbReference type="NCBI Taxonomy" id="4529"/>
    <lineage>
        <taxon>Eukaryota</taxon>
        <taxon>Viridiplantae</taxon>
        <taxon>Streptophyta</taxon>
        <taxon>Embryophyta</taxon>
        <taxon>Tracheophyta</taxon>
        <taxon>Spermatophyta</taxon>
        <taxon>Magnoliopsida</taxon>
        <taxon>Liliopsida</taxon>
        <taxon>Poales</taxon>
        <taxon>Poaceae</taxon>
        <taxon>BOP clade</taxon>
        <taxon>Oryzoideae</taxon>
        <taxon>Oryzeae</taxon>
        <taxon>Oryzinae</taxon>
        <taxon>Oryza</taxon>
    </lineage>
</organism>